<evidence type="ECO:0000313" key="1">
    <source>
        <dbReference type="EMBL" id="CAJ2651996.1"/>
    </source>
</evidence>
<keyword evidence="2" id="KW-1185">Reference proteome</keyword>
<protein>
    <submittedName>
        <fullName evidence="1">Uncharacterized protein</fullName>
    </submittedName>
</protein>
<reference evidence="1" key="1">
    <citation type="submission" date="2023-10" db="EMBL/GenBank/DDBJ databases">
        <authorList>
            <person name="Rodriguez Cubillos JULIANA M."/>
            <person name="De Vega J."/>
        </authorList>
    </citation>
    <scope>NUCLEOTIDE SEQUENCE</scope>
</reference>
<sequence length="349" mass="40803">MKFDTEDHAYRFYNVYAGFAGFSIRKDWRNKSKLDNETVMSRKFACFKEGFKKIKDYDDKVSRKDIRTGCLAHVVISRELSGKYVVTSFVKDHNHELASPRSKHKLPSQRRVSAAQAAEVEMANRSGIRQKLIFEFISQHVGGRENVGCTSKDISNHLTAKRMKEMKEGEAYTLLHYFKSKQTENQSFFYDIQLDVDKQITNIFWADAKMVLDYVYFGDVVCFYTTYRTNKNLRPFAPFIGFNHHKESVLFGAALLYDETAASFEWLFKTFLKAMCGKKPKTIFTDQDPAMAKAISEVFPETYHRLCLWHLFQNALKNVNHAFKRSDSFASDLRSYIYDFEYEDDFLTF</sequence>
<dbReference type="Proteomes" id="UP001177021">
    <property type="component" value="Unassembled WGS sequence"/>
</dbReference>
<proteinExistence type="predicted"/>
<dbReference type="EMBL" id="CASHSV030000198">
    <property type="protein sequence ID" value="CAJ2651996.1"/>
    <property type="molecule type" value="Genomic_DNA"/>
</dbReference>
<organism evidence="1 2">
    <name type="scientific">Trifolium pratense</name>
    <name type="common">Red clover</name>
    <dbReference type="NCBI Taxonomy" id="57577"/>
    <lineage>
        <taxon>Eukaryota</taxon>
        <taxon>Viridiplantae</taxon>
        <taxon>Streptophyta</taxon>
        <taxon>Embryophyta</taxon>
        <taxon>Tracheophyta</taxon>
        <taxon>Spermatophyta</taxon>
        <taxon>Magnoliopsida</taxon>
        <taxon>eudicotyledons</taxon>
        <taxon>Gunneridae</taxon>
        <taxon>Pentapetalae</taxon>
        <taxon>rosids</taxon>
        <taxon>fabids</taxon>
        <taxon>Fabales</taxon>
        <taxon>Fabaceae</taxon>
        <taxon>Papilionoideae</taxon>
        <taxon>50 kb inversion clade</taxon>
        <taxon>NPAAA clade</taxon>
        <taxon>Hologalegina</taxon>
        <taxon>IRL clade</taxon>
        <taxon>Trifolieae</taxon>
        <taxon>Trifolium</taxon>
    </lineage>
</organism>
<name>A0ACB0K625_TRIPR</name>
<comment type="caution">
    <text evidence="1">The sequence shown here is derived from an EMBL/GenBank/DDBJ whole genome shotgun (WGS) entry which is preliminary data.</text>
</comment>
<accession>A0ACB0K625</accession>
<evidence type="ECO:0000313" key="2">
    <source>
        <dbReference type="Proteomes" id="UP001177021"/>
    </source>
</evidence>
<gene>
    <name evidence="1" type="ORF">MILVUS5_LOCUS19544</name>
</gene>